<organism evidence="1 2">
    <name type="scientific">Taxus chinensis</name>
    <name type="common">Chinese yew</name>
    <name type="synonym">Taxus wallichiana var. chinensis</name>
    <dbReference type="NCBI Taxonomy" id="29808"/>
    <lineage>
        <taxon>Eukaryota</taxon>
        <taxon>Viridiplantae</taxon>
        <taxon>Streptophyta</taxon>
        <taxon>Embryophyta</taxon>
        <taxon>Tracheophyta</taxon>
        <taxon>Spermatophyta</taxon>
        <taxon>Pinopsida</taxon>
        <taxon>Pinidae</taxon>
        <taxon>Conifers II</taxon>
        <taxon>Cupressales</taxon>
        <taxon>Taxaceae</taxon>
        <taxon>Taxus</taxon>
    </lineage>
</organism>
<protein>
    <submittedName>
        <fullName evidence="1">Uncharacterized protein</fullName>
    </submittedName>
</protein>
<dbReference type="Proteomes" id="UP000824469">
    <property type="component" value="Unassembled WGS sequence"/>
</dbReference>
<reference evidence="1 2" key="1">
    <citation type="journal article" date="2021" name="Nat. Plants">
        <title>The Taxus genome provides insights into paclitaxel biosynthesis.</title>
        <authorList>
            <person name="Xiong X."/>
            <person name="Gou J."/>
            <person name="Liao Q."/>
            <person name="Li Y."/>
            <person name="Zhou Q."/>
            <person name="Bi G."/>
            <person name="Li C."/>
            <person name="Du R."/>
            <person name="Wang X."/>
            <person name="Sun T."/>
            <person name="Guo L."/>
            <person name="Liang H."/>
            <person name="Lu P."/>
            <person name="Wu Y."/>
            <person name="Zhang Z."/>
            <person name="Ro D.K."/>
            <person name="Shang Y."/>
            <person name="Huang S."/>
            <person name="Yan J."/>
        </authorList>
    </citation>
    <scope>NUCLEOTIDE SEQUENCE [LARGE SCALE GENOMIC DNA]</scope>
    <source>
        <strain evidence="1">Ta-2019</strain>
    </source>
</reference>
<evidence type="ECO:0000313" key="2">
    <source>
        <dbReference type="Proteomes" id="UP000824469"/>
    </source>
</evidence>
<keyword evidence="2" id="KW-1185">Reference proteome</keyword>
<accession>A0AA38CG20</accession>
<proteinExistence type="predicted"/>
<dbReference type="EMBL" id="JAHRHJ020000010">
    <property type="protein sequence ID" value="KAH9299870.1"/>
    <property type="molecule type" value="Genomic_DNA"/>
</dbReference>
<evidence type="ECO:0000313" key="1">
    <source>
        <dbReference type="EMBL" id="KAH9299870.1"/>
    </source>
</evidence>
<name>A0AA38CG20_TAXCH</name>
<gene>
    <name evidence="1" type="ORF">KI387_044093</name>
</gene>
<comment type="caution">
    <text evidence="1">The sequence shown here is derived from an EMBL/GenBank/DDBJ whole genome shotgun (WGS) entry which is preliminary data.</text>
</comment>
<dbReference type="AlphaFoldDB" id="A0AA38CG20"/>
<sequence>MSTSTSQNRKRTALSLLAPPMPLSMIGAPHPSSKLVCYGSPTPLVLLGGLPPISRKYIASEKLDAKYEEVRNELDAKLRDAMFFQLASDGWKKKYLAYGDNLVNLTLNLPNGASLFRKALFTNGGVPPKYVEETLWETITTICGSTVEWCVRIVVDTDKLEAKALRELELK</sequence>